<gene>
    <name evidence="2" type="ORF">LAFE_0F14466G</name>
</gene>
<dbReference type="EMBL" id="LT598490">
    <property type="protein sequence ID" value="SCW02796.1"/>
    <property type="molecule type" value="Genomic_DNA"/>
</dbReference>
<sequence>MSLEEFFNDNSLGENVWDEEEINLDAISSPLTNTTSLDVLKQAPIKLATRGSFGEGHRHPMPSASTPHGAAGGQLRGPPYIVKFSNLPSLFSGREIEDLFQTKCTKFIKFKIFWELNKTPSVGAALKNSNVFDANFTRDSKVAFTELYSARDMDKILMHWTQPLRELYNIHVTMAEFDDFKNYMAKTKLLGESDDPSRPYKPKEAAKIDKRRTNSGSDPSQTKQRRKSNPFGSAKPVDTQSKILTIEQKMSELHIEDTKTLRRVSLGEDEKEVFKDSGAKKPIAVPQPISYSAIIKKSVDSASPNSLSTSPSVPPSVPLSSGLDPNDQVLSNDEDGEEKKDQEKKDSQEENDEDLSTSGHNFTFKETDRRESQNRSRGSSQIDRPSRGGRGGRSDRGGSFRGGRGRGGGRGSYNGKKSDESRPRGKYNNKEDNPYSVFRPASGFLRENINSNGSRGGRGGNHSHNNNNGDRGRGGYRNGRHGFTPV</sequence>
<feature type="compositionally biased region" description="Gly residues" evidence="1">
    <location>
        <begin position="399"/>
        <end position="412"/>
    </location>
</feature>
<dbReference type="Proteomes" id="UP000190831">
    <property type="component" value="Chromosome F"/>
</dbReference>
<protein>
    <submittedName>
        <fullName evidence="2">LAFE_0F14466g1_1</fullName>
    </submittedName>
</protein>
<feature type="compositionally biased region" description="Low complexity" evidence="1">
    <location>
        <begin position="301"/>
        <end position="311"/>
    </location>
</feature>
<feature type="compositionally biased region" description="Basic and acidic residues" evidence="1">
    <location>
        <begin position="337"/>
        <end position="348"/>
    </location>
</feature>
<feature type="region of interest" description="Disordered" evidence="1">
    <location>
        <begin position="299"/>
        <end position="486"/>
    </location>
</feature>
<accession>A0A1G4MFV0</accession>
<dbReference type="OrthoDB" id="48651at2759"/>
<dbReference type="OMA" id="FKLFWEL"/>
<dbReference type="AlphaFoldDB" id="A0A1G4MFV0"/>
<evidence type="ECO:0000313" key="2">
    <source>
        <dbReference type="EMBL" id="SCW02796.1"/>
    </source>
</evidence>
<feature type="compositionally biased region" description="Basic and acidic residues" evidence="1">
    <location>
        <begin position="363"/>
        <end position="374"/>
    </location>
</feature>
<proteinExistence type="predicted"/>
<feature type="region of interest" description="Disordered" evidence="1">
    <location>
        <begin position="191"/>
        <end position="242"/>
    </location>
</feature>
<organism evidence="2 3">
    <name type="scientific">Lachancea fermentati</name>
    <name type="common">Zygosaccharomyces fermentati</name>
    <dbReference type="NCBI Taxonomy" id="4955"/>
    <lineage>
        <taxon>Eukaryota</taxon>
        <taxon>Fungi</taxon>
        <taxon>Dikarya</taxon>
        <taxon>Ascomycota</taxon>
        <taxon>Saccharomycotina</taxon>
        <taxon>Saccharomycetes</taxon>
        <taxon>Saccharomycetales</taxon>
        <taxon>Saccharomycetaceae</taxon>
        <taxon>Lachancea</taxon>
    </lineage>
</organism>
<feature type="compositionally biased region" description="Basic and acidic residues" evidence="1">
    <location>
        <begin position="416"/>
        <end position="433"/>
    </location>
</feature>
<evidence type="ECO:0000313" key="3">
    <source>
        <dbReference type="Proteomes" id="UP000190831"/>
    </source>
</evidence>
<keyword evidence="3" id="KW-1185">Reference proteome</keyword>
<feature type="region of interest" description="Disordered" evidence="1">
    <location>
        <begin position="51"/>
        <end position="72"/>
    </location>
</feature>
<evidence type="ECO:0000256" key="1">
    <source>
        <dbReference type="SAM" id="MobiDB-lite"/>
    </source>
</evidence>
<reference evidence="3" key="1">
    <citation type="submission" date="2016-03" db="EMBL/GenBank/DDBJ databases">
        <authorList>
            <person name="Devillers H."/>
        </authorList>
    </citation>
    <scope>NUCLEOTIDE SEQUENCE [LARGE SCALE GENOMIC DNA]</scope>
</reference>
<name>A0A1G4MFV0_LACFM</name>
<feature type="compositionally biased region" description="Basic and acidic residues" evidence="1">
    <location>
        <begin position="191"/>
        <end position="212"/>
    </location>
</feature>